<keyword evidence="2" id="KW-1185">Reference proteome</keyword>
<dbReference type="Proteomes" id="UP000503509">
    <property type="component" value="Genome"/>
</dbReference>
<dbReference type="Pfam" id="PF04242">
    <property type="entry name" value="DUF424"/>
    <property type="match status" value="1"/>
</dbReference>
<evidence type="ECO:0000313" key="1">
    <source>
        <dbReference type="EMBL" id="QAT90411.1"/>
    </source>
</evidence>
<evidence type="ECO:0000313" key="2">
    <source>
        <dbReference type="Proteomes" id="UP000503509"/>
    </source>
</evidence>
<proteinExistence type="predicted"/>
<dbReference type="EMBL" id="MH717816">
    <property type="protein sequence ID" value="QAT90411.1"/>
    <property type="molecule type" value="Genomic_DNA"/>
</dbReference>
<name>A0A410S7X0_9ABAC</name>
<dbReference type="InterPro" id="IPR007355">
    <property type="entry name" value="DUF424"/>
</dbReference>
<organism evidence="1 2">
    <name type="scientific">Spodoptera exempta nucleopolyhedrovirus</name>
    <dbReference type="NCBI Taxonomy" id="1242863"/>
    <lineage>
        <taxon>Viruses</taxon>
        <taxon>Viruses incertae sedis</taxon>
        <taxon>Naldaviricetes</taxon>
        <taxon>Lefavirales</taxon>
        <taxon>Baculoviridae</taxon>
        <taxon>Alphabaculovirus</taxon>
        <taxon>Alphabaculovirus spexemptae</taxon>
    </lineage>
</organism>
<sequence length="155" mass="18031">MCKRLFEISCCCVGQLRLLAILRVYNTTVYVEVLMNKQFMWVFIVSMDFSTINLLKNASYSAKHYNRFTHYMTMINLSKGIVANIDVESIKELEKVHLKIDPLTDYITNIFEYDMYIEKDTPEKIYIVDVNDKQCIGIINADLNGENIKFSVSNS</sequence>
<dbReference type="GeneID" id="65101765"/>
<protein>
    <submittedName>
        <fullName evidence="1">Uncharacterized protein</fullName>
    </submittedName>
</protein>
<accession>A0A410S7X0</accession>
<dbReference type="RefSeq" id="YP_010086543.1">
    <property type="nucleotide sequence ID" value="NC_055455.1"/>
</dbReference>
<reference evidence="1 2" key="1">
    <citation type="submission" date="2018-08" db="EMBL/GenBank/DDBJ databases">
        <title>Sequence analysis of the African armyworm, Spodoptera exempta nucleopolyhedrovirus.</title>
        <authorList>
            <person name="Escasa S.R."/>
            <person name="Mowery J.D."/>
            <person name="Bauchan G.R."/>
            <person name="Harrison R.L."/>
            <person name="Cory J.S."/>
        </authorList>
    </citation>
    <scope>NUCLEOTIDE SEQUENCE [LARGE SCALE GENOMIC DNA]</scope>
    <source>
        <strain evidence="1 2">244.1</strain>
    </source>
</reference>
<dbReference type="KEGG" id="vg:65101765"/>